<dbReference type="PROSITE" id="PS51257">
    <property type="entry name" value="PROKAR_LIPOPROTEIN"/>
    <property type="match status" value="1"/>
</dbReference>
<reference evidence="1 2" key="1">
    <citation type="submission" date="2022-09" db="EMBL/GenBank/DDBJ databases">
        <title>Chryseobacterium oleae sp.nov., isolated from the inter-root soil of Pyrola calliantha H. Andr. in Tibet.</title>
        <authorList>
            <person name="Li Z."/>
        </authorList>
    </citation>
    <scope>NUCLEOTIDE SEQUENCE [LARGE SCALE GENOMIC DNA]</scope>
    <source>
        <strain evidence="2">pc1-10</strain>
    </source>
</reference>
<name>A0ABT2IRC9_9FLAO</name>
<protein>
    <submittedName>
        <fullName evidence="1">Uncharacterized protein</fullName>
    </submittedName>
</protein>
<proteinExistence type="predicted"/>
<dbReference type="Proteomes" id="UP001525566">
    <property type="component" value="Unassembled WGS sequence"/>
</dbReference>
<dbReference type="RefSeq" id="WP_259837389.1">
    <property type="nucleotide sequence ID" value="NZ_JAOAMU010000001.1"/>
</dbReference>
<accession>A0ABT2IRC9</accession>
<evidence type="ECO:0000313" key="2">
    <source>
        <dbReference type="Proteomes" id="UP001525566"/>
    </source>
</evidence>
<keyword evidence="2" id="KW-1185">Reference proteome</keyword>
<dbReference type="EMBL" id="JAOAMU010000001">
    <property type="protein sequence ID" value="MCT2561373.1"/>
    <property type="molecule type" value="Genomic_DNA"/>
</dbReference>
<evidence type="ECO:0000313" key="1">
    <source>
        <dbReference type="EMBL" id="MCT2561373.1"/>
    </source>
</evidence>
<comment type="caution">
    <text evidence="1">The sequence shown here is derived from an EMBL/GenBank/DDBJ whole genome shotgun (WGS) entry which is preliminary data.</text>
</comment>
<sequence>MKAFLISITAFIFLVSCSSKKNMAGANQEKPAIQEINYIPYYLEIYKVDSLMVIQKDEEAFQKLDSLFKIYPPINQEAYSEILNYVLLSEKLKKNIAAKPYVESLIKNWGVTVKELKKEDALIPILKNQFSETELASLEQQHTENIDWEYRKTLKEISTIDQHSRGRQEEPQVDEDNIRKLIHLIRTKGYPDIPTVGKIYRDQITLGMIYFHFARAEEYKEFRILLLENIKKGKAAPFEMKQFMLGKYNLVYQQNYFEQTTRDNVHSRGITTYYPKDTFNIRRRNIGLPSLEYETWKNNLVKQNNN</sequence>
<organism evidence="1 2">
    <name type="scientific">Chryseobacterium herbae</name>
    <dbReference type="NCBI Taxonomy" id="2976476"/>
    <lineage>
        <taxon>Bacteria</taxon>
        <taxon>Pseudomonadati</taxon>
        <taxon>Bacteroidota</taxon>
        <taxon>Flavobacteriia</taxon>
        <taxon>Flavobacteriales</taxon>
        <taxon>Weeksellaceae</taxon>
        <taxon>Chryseobacterium group</taxon>
        <taxon>Chryseobacterium</taxon>
    </lineage>
</organism>
<gene>
    <name evidence="1" type="ORF">N0B48_05740</name>
</gene>